<feature type="domain" description="Neurotransmitter-gated ion-channel ligand-binding" evidence="6">
    <location>
        <begin position="36"/>
        <end position="231"/>
    </location>
</feature>
<evidence type="ECO:0000256" key="5">
    <source>
        <dbReference type="RuleBase" id="RU000687"/>
    </source>
</evidence>
<dbReference type="CDD" id="cd18989">
    <property type="entry name" value="LGIC_ECD_cation"/>
    <property type="match status" value="1"/>
</dbReference>
<evidence type="ECO:0000256" key="4">
    <source>
        <dbReference type="ARBA" id="ARBA00023136"/>
    </source>
</evidence>
<evidence type="ECO:0008006" key="10">
    <source>
        <dbReference type="Google" id="ProtNLM"/>
    </source>
</evidence>
<proteinExistence type="inferred from homology"/>
<dbReference type="InterPro" id="IPR006029">
    <property type="entry name" value="Neurotrans-gated_channel_TM"/>
</dbReference>
<dbReference type="PANTHER" id="PTHR18945">
    <property type="entry name" value="NEUROTRANSMITTER GATED ION CHANNEL"/>
    <property type="match status" value="1"/>
</dbReference>
<protein>
    <recommendedName>
        <fullName evidence="10">Neuronal acetylcholine receptor subunit alpha-6</fullName>
    </recommendedName>
</protein>
<keyword evidence="9" id="KW-1185">Reference proteome</keyword>
<evidence type="ECO:0000313" key="9">
    <source>
        <dbReference type="Proteomes" id="UP000005408"/>
    </source>
</evidence>
<dbReference type="SUPFAM" id="SSF90112">
    <property type="entry name" value="Neurotransmitter-gated ion-channel transmembrane pore"/>
    <property type="match status" value="1"/>
</dbReference>
<dbReference type="Pfam" id="PF02931">
    <property type="entry name" value="Neur_chan_LBD"/>
    <property type="match status" value="1"/>
</dbReference>
<dbReference type="InterPro" id="IPR018000">
    <property type="entry name" value="Neurotransmitter_ion_chnl_CS"/>
</dbReference>
<dbReference type="SUPFAM" id="SSF63712">
    <property type="entry name" value="Nicotinic receptor ligand binding domain-like"/>
    <property type="match status" value="1"/>
</dbReference>
<dbReference type="OrthoDB" id="6160691at2759"/>
<dbReference type="PROSITE" id="PS00236">
    <property type="entry name" value="NEUROTR_ION_CHANNEL"/>
    <property type="match status" value="1"/>
</dbReference>
<comment type="subcellular location">
    <subcellularLocation>
        <location evidence="1">Membrane</location>
        <topology evidence="1">Multi-pass membrane protein</topology>
    </subcellularLocation>
</comment>
<feature type="transmembrane region" description="Helical" evidence="5">
    <location>
        <begin position="438"/>
        <end position="461"/>
    </location>
</feature>
<keyword evidence="5" id="KW-0406">Ion transport</keyword>
<feature type="transmembrane region" description="Helical" evidence="5">
    <location>
        <begin position="263"/>
        <end position="285"/>
    </location>
</feature>
<sequence>MKIITFSFLVISAYQFSSVDGTYYKEKFDSFIKTSAFSYYEKKIRPIADQSQALDVQIAYSAVSINGLDAAGGVLDIVGILTATWQNDLLIFNTSTDWNGLEGLLFPQDKFWRPTLVLDNSATSLTEVGDSSYRIRIDANGKHEWVIGLVASSACSVDVTNFPFDSHSCELIFTPWGTTSSEVTLSPNVTTVDRTHYSENVEWTFVSSSITSSIENNASYLTITIDLKRNPGYFFVNLIMPITVVALLNILVFLLPSECGERVGYAVTIFLTFAVYLDIITATLPKSTDSTAKLSNYLISMVILGALTSLMIIVSLNVYHRDEEAPIPPWLVKLSTCLHCKCGKGETKLASVAPSRASSPNPKLKNMISPRAINIGIGSRRNSFEVELQKLDGGKRQVPLAYHDKTPMMNYANESVYGDDEEEEIDVDWHYVSTSLDYLFCFITFWVTLGLTCFFIVPLALV</sequence>
<dbReference type="GO" id="GO:0004888">
    <property type="term" value="F:transmembrane signaling receptor activity"/>
    <property type="evidence" value="ECO:0007669"/>
    <property type="project" value="InterPro"/>
</dbReference>
<name>A0A8W8KCR1_MAGGI</name>
<feature type="signal peptide" evidence="5">
    <location>
        <begin position="1"/>
        <end position="21"/>
    </location>
</feature>
<keyword evidence="3 5" id="KW-1133">Transmembrane helix</keyword>
<feature type="transmembrane region" description="Helical" evidence="5">
    <location>
        <begin position="233"/>
        <end position="256"/>
    </location>
</feature>
<dbReference type="GO" id="GO:0016020">
    <property type="term" value="C:membrane"/>
    <property type="evidence" value="ECO:0007669"/>
    <property type="project" value="UniProtKB-SubCell"/>
</dbReference>
<dbReference type="GO" id="GO:0005230">
    <property type="term" value="F:extracellular ligand-gated monoatomic ion channel activity"/>
    <property type="evidence" value="ECO:0007669"/>
    <property type="project" value="InterPro"/>
</dbReference>
<keyword evidence="4 5" id="KW-0472">Membrane</keyword>
<keyword evidence="5" id="KW-0407">Ion channel</keyword>
<evidence type="ECO:0000256" key="1">
    <source>
        <dbReference type="ARBA" id="ARBA00004141"/>
    </source>
</evidence>
<dbReference type="InterPro" id="IPR036734">
    <property type="entry name" value="Neur_chan_lig-bd_sf"/>
</dbReference>
<dbReference type="InterPro" id="IPR036719">
    <property type="entry name" value="Neuro-gated_channel_TM_sf"/>
</dbReference>
<feature type="transmembrane region" description="Helical" evidence="5">
    <location>
        <begin position="297"/>
        <end position="319"/>
    </location>
</feature>
<dbReference type="Gene3D" id="2.70.170.10">
    <property type="entry name" value="Neurotransmitter-gated ion-channel ligand-binding domain"/>
    <property type="match status" value="1"/>
</dbReference>
<dbReference type="InterPro" id="IPR006201">
    <property type="entry name" value="Neur_channel"/>
</dbReference>
<dbReference type="Pfam" id="PF02932">
    <property type="entry name" value="Neur_chan_memb"/>
    <property type="match status" value="1"/>
</dbReference>
<keyword evidence="5" id="KW-0813">Transport</keyword>
<dbReference type="OMA" id="CELIFTP"/>
<evidence type="ECO:0000313" key="8">
    <source>
        <dbReference type="EnsemblMetazoa" id="G2265.1:cds"/>
    </source>
</evidence>
<dbReference type="AlphaFoldDB" id="A0A8W8KCR1"/>
<dbReference type="InterPro" id="IPR006202">
    <property type="entry name" value="Neur_chan_lig-bd"/>
</dbReference>
<reference evidence="8" key="1">
    <citation type="submission" date="2022-08" db="UniProtKB">
        <authorList>
            <consortium name="EnsemblMetazoa"/>
        </authorList>
    </citation>
    <scope>IDENTIFICATION</scope>
    <source>
        <strain evidence="8">05x7-T-G4-1.051#20</strain>
    </source>
</reference>
<organism evidence="8 9">
    <name type="scientific">Magallana gigas</name>
    <name type="common">Pacific oyster</name>
    <name type="synonym">Crassostrea gigas</name>
    <dbReference type="NCBI Taxonomy" id="29159"/>
    <lineage>
        <taxon>Eukaryota</taxon>
        <taxon>Metazoa</taxon>
        <taxon>Spiralia</taxon>
        <taxon>Lophotrochozoa</taxon>
        <taxon>Mollusca</taxon>
        <taxon>Bivalvia</taxon>
        <taxon>Autobranchia</taxon>
        <taxon>Pteriomorphia</taxon>
        <taxon>Ostreida</taxon>
        <taxon>Ostreoidea</taxon>
        <taxon>Ostreidae</taxon>
        <taxon>Magallana</taxon>
    </lineage>
</organism>
<feature type="chain" id="PRO_5036515669" description="Neuronal acetylcholine receptor subunit alpha-6" evidence="5">
    <location>
        <begin position="22"/>
        <end position="462"/>
    </location>
</feature>
<evidence type="ECO:0000259" key="6">
    <source>
        <dbReference type="Pfam" id="PF02931"/>
    </source>
</evidence>
<evidence type="ECO:0000256" key="3">
    <source>
        <dbReference type="ARBA" id="ARBA00022989"/>
    </source>
</evidence>
<comment type="similarity">
    <text evidence="5">Belongs to the ligand-gated ion channel (TC 1.A.9) family.</text>
</comment>
<dbReference type="PRINTS" id="PR00252">
    <property type="entry name" value="NRIONCHANNEL"/>
</dbReference>
<accession>A0A8W8KCR1</accession>
<keyword evidence="2 5" id="KW-0812">Transmembrane</keyword>
<feature type="domain" description="Neurotransmitter-gated ion-channel transmembrane" evidence="7">
    <location>
        <begin position="238"/>
        <end position="452"/>
    </location>
</feature>
<dbReference type="FunFam" id="2.70.170.10:FF:000028">
    <property type="entry name" value="AcetylCholine Receptor"/>
    <property type="match status" value="1"/>
</dbReference>
<keyword evidence="5" id="KW-0732">Signal</keyword>
<dbReference type="InterPro" id="IPR038050">
    <property type="entry name" value="Neuro_actylchol_rec"/>
</dbReference>
<dbReference type="CDD" id="cd19051">
    <property type="entry name" value="LGIC_TM_cation"/>
    <property type="match status" value="1"/>
</dbReference>
<dbReference type="Proteomes" id="UP000005408">
    <property type="component" value="Unassembled WGS sequence"/>
</dbReference>
<dbReference type="Gene3D" id="1.20.58.390">
    <property type="entry name" value="Neurotransmitter-gated ion-channel transmembrane domain"/>
    <property type="match status" value="1"/>
</dbReference>
<evidence type="ECO:0000259" key="7">
    <source>
        <dbReference type="Pfam" id="PF02932"/>
    </source>
</evidence>
<evidence type="ECO:0000256" key="2">
    <source>
        <dbReference type="ARBA" id="ARBA00022692"/>
    </source>
</evidence>
<dbReference type="EnsemblMetazoa" id="G2265.1">
    <property type="protein sequence ID" value="G2265.1:cds"/>
    <property type="gene ID" value="G2265"/>
</dbReference>